<keyword evidence="2" id="KW-1185">Reference proteome</keyword>
<protein>
    <submittedName>
        <fullName evidence="1">Uncharacterized protein</fullName>
    </submittedName>
</protein>
<sequence>MMASSALHGYSIGSLPNLEATKHTRIRNLPLDIHRQFLHRRRGSGVDITSSHLRGVHRHRTRASTADVGRETVGLKDGGLTGTKSSSGCSRNRRRSCRETCGRRSVDMDDNMYSTTFTAGICRRHDCLRCSS</sequence>
<gene>
    <name evidence="1" type="ORF">L6452_41930</name>
</gene>
<name>A0ACB8XGE8_ARCLA</name>
<dbReference type="Proteomes" id="UP001055879">
    <property type="component" value="Linkage Group LG17"/>
</dbReference>
<comment type="caution">
    <text evidence="1">The sequence shown here is derived from an EMBL/GenBank/DDBJ whole genome shotgun (WGS) entry which is preliminary data.</text>
</comment>
<organism evidence="1 2">
    <name type="scientific">Arctium lappa</name>
    <name type="common">Greater burdock</name>
    <name type="synonym">Lappa major</name>
    <dbReference type="NCBI Taxonomy" id="4217"/>
    <lineage>
        <taxon>Eukaryota</taxon>
        <taxon>Viridiplantae</taxon>
        <taxon>Streptophyta</taxon>
        <taxon>Embryophyta</taxon>
        <taxon>Tracheophyta</taxon>
        <taxon>Spermatophyta</taxon>
        <taxon>Magnoliopsida</taxon>
        <taxon>eudicotyledons</taxon>
        <taxon>Gunneridae</taxon>
        <taxon>Pentapetalae</taxon>
        <taxon>asterids</taxon>
        <taxon>campanulids</taxon>
        <taxon>Asterales</taxon>
        <taxon>Asteraceae</taxon>
        <taxon>Carduoideae</taxon>
        <taxon>Cardueae</taxon>
        <taxon>Arctiinae</taxon>
        <taxon>Arctium</taxon>
    </lineage>
</organism>
<evidence type="ECO:0000313" key="1">
    <source>
        <dbReference type="EMBL" id="KAI3666890.1"/>
    </source>
</evidence>
<accession>A0ACB8XGE8</accession>
<dbReference type="EMBL" id="CM042063">
    <property type="protein sequence ID" value="KAI3666890.1"/>
    <property type="molecule type" value="Genomic_DNA"/>
</dbReference>
<evidence type="ECO:0000313" key="2">
    <source>
        <dbReference type="Proteomes" id="UP001055879"/>
    </source>
</evidence>
<proteinExistence type="predicted"/>
<reference evidence="1 2" key="2">
    <citation type="journal article" date="2022" name="Mol. Ecol. Resour.">
        <title>The genomes of chicory, endive, great burdock and yacon provide insights into Asteraceae paleo-polyploidization history and plant inulin production.</title>
        <authorList>
            <person name="Fan W."/>
            <person name="Wang S."/>
            <person name="Wang H."/>
            <person name="Wang A."/>
            <person name="Jiang F."/>
            <person name="Liu H."/>
            <person name="Zhao H."/>
            <person name="Xu D."/>
            <person name="Zhang Y."/>
        </authorList>
    </citation>
    <scope>NUCLEOTIDE SEQUENCE [LARGE SCALE GENOMIC DNA]</scope>
    <source>
        <strain evidence="2">cv. Niubang</strain>
    </source>
</reference>
<reference evidence="2" key="1">
    <citation type="journal article" date="2022" name="Mol. Ecol. Resour.">
        <title>The genomes of chicory, endive, great burdock and yacon provide insights into Asteraceae palaeo-polyploidization history and plant inulin production.</title>
        <authorList>
            <person name="Fan W."/>
            <person name="Wang S."/>
            <person name="Wang H."/>
            <person name="Wang A."/>
            <person name="Jiang F."/>
            <person name="Liu H."/>
            <person name="Zhao H."/>
            <person name="Xu D."/>
            <person name="Zhang Y."/>
        </authorList>
    </citation>
    <scope>NUCLEOTIDE SEQUENCE [LARGE SCALE GENOMIC DNA]</scope>
    <source>
        <strain evidence="2">cv. Niubang</strain>
    </source>
</reference>